<protein>
    <submittedName>
        <fullName evidence="3">Transposase DDE domain</fullName>
    </submittedName>
</protein>
<dbReference type="PANTHER" id="PTHR30007">
    <property type="entry name" value="PHP DOMAIN PROTEIN"/>
    <property type="match status" value="1"/>
</dbReference>
<proteinExistence type="predicted"/>
<dbReference type="GO" id="GO:0006313">
    <property type="term" value="P:DNA transposition"/>
    <property type="evidence" value="ECO:0007669"/>
    <property type="project" value="InterPro"/>
</dbReference>
<dbReference type="PANTHER" id="PTHR30007:SF0">
    <property type="entry name" value="TRANSPOSASE"/>
    <property type="match status" value="1"/>
</dbReference>
<dbReference type="InterPro" id="IPR002559">
    <property type="entry name" value="Transposase_11"/>
</dbReference>
<evidence type="ECO:0000313" key="4">
    <source>
        <dbReference type="Proteomes" id="UP000187464"/>
    </source>
</evidence>
<dbReference type="RefSeq" id="WP_161947564.1">
    <property type="nucleotide sequence ID" value="NZ_LT605205.1"/>
</dbReference>
<dbReference type="STRING" id="1642647.PSM36_1971"/>
<dbReference type="KEGG" id="psac:PSM36_1971"/>
<dbReference type="GO" id="GO:0004803">
    <property type="term" value="F:transposase activity"/>
    <property type="evidence" value="ECO:0007669"/>
    <property type="project" value="InterPro"/>
</dbReference>
<name>A0A1R3T0V5_9BACT</name>
<dbReference type="Pfam" id="PF01609">
    <property type="entry name" value="DDE_Tnp_1"/>
    <property type="match status" value="1"/>
</dbReference>
<gene>
    <name evidence="3" type="ORF">PSM36_1971</name>
</gene>
<dbReference type="Pfam" id="PF13340">
    <property type="entry name" value="DUF4096"/>
    <property type="match status" value="1"/>
</dbReference>
<sequence length="220" mass="25743">MLYITKTGYQWRMLPKEFGPWQSVYFYFRKWKLEGVFEQMMHHLRDTVRKACGKQTSPSVGLIDSRSVRTSHHIDSSEYGIDGGKKVKGRKEHVIVDTLGLPMAVKVHAANIYDSVGAVEPIEQLRFLFPRLKKIIADGGYRGKLAGFVKNLGWELSVVLRPDESSKKFQVLPLRWIVERTFSWIENYRRMTTDYEYRTESAEAMLQITFCQIMLRKIRE</sequence>
<keyword evidence="4" id="KW-1185">Reference proteome</keyword>
<dbReference type="InterPro" id="IPR025161">
    <property type="entry name" value="IS402-like_dom"/>
</dbReference>
<feature type="domain" description="Insertion element IS402-like" evidence="2">
    <location>
        <begin position="1"/>
        <end position="41"/>
    </location>
</feature>
<organism evidence="3 4">
    <name type="scientific">Proteiniphilum saccharofermentans</name>
    <dbReference type="NCBI Taxonomy" id="1642647"/>
    <lineage>
        <taxon>Bacteria</taxon>
        <taxon>Pseudomonadati</taxon>
        <taxon>Bacteroidota</taxon>
        <taxon>Bacteroidia</taxon>
        <taxon>Bacteroidales</taxon>
        <taxon>Dysgonomonadaceae</taxon>
        <taxon>Proteiniphilum</taxon>
    </lineage>
</organism>
<dbReference type="Proteomes" id="UP000187464">
    <property type="component" value="Chromosome I"/>
</dbReference>
<evidence type="ECO:0000259" key="1">
    <source>
        <dbReference type="Pfam" id="PF01609"/>
    </source>
</evidence>
<reference evidence="3 4" key="1">
    <citation type="submission" date="2016-08" db="EMBL/GenBank/DDBJ databases">
        <authorList>
            <person name="Seilhamer J.J."/>
        </authorList>
    </citation>
    <scope>NUCLEOTIDE SEQUENCE [LARGE SCALE GENOMIC DNA]</scope>
    <source>
        <strain evidence="3">M3/6</strain>
    </source>
</reference>
<dbReference type="NCBIfam" id="NF033580">
    <property type="entry name" value="transpos_IS5_3"/>
    <property type="match status" value="1"/>
</dbReference>
<dbReference type="AlphaFoldDB" id="A0A1R3T0V5"/>
<accession>A0A1R3T0V5</accession>
<feature type="domain" description="Transposase IS4-like" evidence="1">
    <location>
        <begin position="57"/>
        <end position="211"/>
    </location>
</feature>
<evidence type="ECO:0000259" key="2">
    <source>
        <dbReference type="Pfam" id="PF13340"/>
    </source>
</evidence>
<evidence type="ECO:0000313" key="3">
    <source>
        <dbReference type="EMBL" id="SCD20780.1"/>
    </source>
</evidence>
<dbReference type="EMBL" id="LT605205">
    <property type="protein sequence ID" value="SCD20780.1"/>
    <property type="molecule type" value="Genomic_DNA"/>
</dbReference>
<dbReference type="GO" id="GO:0003677">
    <property type="term" value="F:DNA binding"/>
    <property type="evidence" value="ECO:0007669"/>
    <property type="project" value="InterPro"/>
</dbReference>